<evidence type="ECO:0000313" key="3">
    <source>
        <dbReference type="WBParaSite" id="jg6134"/>
    </source>
</evidence>
<protein>
    <recommendedName>
        <fullName evidence="1">Mucolipin extracytosolic domain-containing protein</fullName>
    </recommendedName>
</protein>
<dbReference type="GO" id="GO:0072345">
    <property type="term" value="F:NAADP-sensitive calcium-release channel activity"/>
    <property type="evidence" value="ECO:0007669"/>
    <property type="project" value="TreeGrafter"/>
</dbReference>
<dbReference type="CDD" id="cd21050">
    <property type="entry name" value="ELD_TRPML"/>
    <property type="match status" value="1"/>
</dbReference>
<dbReference type="InterPro" id="IPR049134">
    <property type="entry name" value="MCLN_ECD"/>
</dbReference>
<dbReference type="Pfam" id="PF21381">
    <property type="entry name" value="MCLN_ECD"/>
    <property type="match status" value="1"/>
</dbReference>
<keyword evidence="2" id="KW-1185">Reference proteome</keyword>
<dbReference type="GO" id="GO:0005765">
    <property type="term" value="C:lysosomal membrane"/>
    <property type="evidence" value="ECO:0007669"/>
    <property type="project" value="TreeGrafter"/>
</dbReference>
<dbReference type="Proteomes" id="UP000887574">
    <property type="component" value="Unplaced"/>
</dbReference>
<evidence type="ECO:0000259" key="1">
    <source>
        <dbReference type="Pfam" id="PF21381"/>
    </source>
</evidence>
<dbReference type="PANTHER" id="PTHR12127:SF7">
    <property type="entry name" value="SD02261P"/>
    <property type="match status" value="1"/>
</dbReference>
<dbReference type="PANTHER" id="PTHR12127">
    <property type="entry name" value="MUCOLIPIN"/>
    <property type="match status" value="1"/>
</dbReference>
<evidence type="ECO:0000313" key="2">
    <source>
        <dbReference type="Proteomes" id="UP000887574"/>
    </source>
</evidence>
<accession>A0A915EFI0</accession>
<sequence length="396" mass="45697">MKKALPRAGTQDFERLTILPSDPFIEDCLLVNYTFAACWLGSGLTSRMADLNYLKIGKFPNANTGKLATGTDFYCNIEDISSEEIAKEEYNINNSFNPEVIQNWPETDPFTFTSEQENCLNAKEKEEQDMAHRGTGYPYMNRQAMHERNGDSSLGPGVTFADRLDDIFCNYNETLEHLQSHEREIGQRLLVFITIQLVLHKFLKNWNDERDAVVYPPDSSKYAVFTSDQILEHFAFIVKSYYSLQTDSFASFSYDSTQAHPLDNPAVLVIHWKTNMSLLGNIPPIRLCINRIADVNIQNETYIFDISEVNEYLLSIREIFLKRNITFKPEDALTISRASIKFNLRTIHFSPLSNDQKPECYLIKITIDFDNTRHTGQVFVRLYSIISYDWTPFSLE</sequence>
<dbReference type="InterPro" id="IPR039031">
    <property type="entry name" value="Mucolipin"/>
</dbReference>
<dbReference type="AlphaFoldDB" id="A0A915EFI0"/>
<feature type="domain" description="Mucolipin extracytosolic" evidence="1">
    <location>
        <begin position="200"/>
        <end position="383"/>
    </location>
</feature>
<proteinExistence type="predicted"/>
<dbReference type="WBParaSite" id="jg6134">
    <property type="protein sequence ID" value="jg6134"/>
    <property type="gene ID" value="jg6134"/>
</dbReference>
<dbReference type="GO" id="GO:0005886">
    <property type="term" value="C:plasma membrane"/>
    <property type="evidence" value="ECO:0007669"/>
    <property type="project" value="TreeGrafter"/>
</dbReference>
<reference evidence="3" key="1">
    <citation type="submission" date="2022-11" db="UniProtKB">
        <authorList>
            <consortium name="WormBaseParasite"/>
        </authorList>
    </citation>
    <scope>IDENTIFICATION</scope>
</reference>
<name>A0A915EFI0_9BILA</name>
<organism evidence="2 3">
    <name type="scientific">Ditylenchus dipsaci</name>
    <dbReference type="NCBI Taxonomy" id="166011"/>
    <lineage>
        <taxon>Eukaryota</taxon>
        <taxon>Metazoa</taxon>
        <taxon>Ecdysozoa</taxon>
        <taxon>Nematoda</taxon>
        <taxon>Chromadorea</taxon>
        <taxon>Rhabditida</taxon>
        <taxon>Tylenchina</taxon>
        <taxon>Tylenchomorpha</taxon>
        <taxon>Sphaerularioidea</taxon>
        <taxon>Anguinidae</taxon>
        <taxon>Anguininae</taxon>
        <taxon>Ditylenchus</taxon>
    </lineage>
</organism>